<accession>A0A0R3W3F3</accession>
<evidence type="ECO:0000313" key="1">
    <source>
        <dbReference type="WBParaSite" id="TASK_0000444601-mRNA-1"/>
    </source>
</evidence>
<organism evidence="1">
    <name type="scientific">Taenia asiatica</name>
    <name type="common">Asian tapeworm</name>
    <dbReference type="NCBI Taxonomy" id="60517"/>
    <lineage>
        <taxon>Eukaryota</taxon>
        <taxon>Metazoa</taxon>
        <taxon>Spiralia</taxon>
        <taxon>Lophotrochozoa</taxon>
        <taxon>Platyhelminthes</taxon>
        <taxon>Cestoda</taxon>
        <taxon>Eucestoda</taxon>
        <taxon>Cyclophyllidea</taxon>
        <taxon>Taeniidae</taxon>
        <taxon>Taenia</taxon>
    </lineage>
</organism>
<name>A0A0R3W3F3_TAEAS</name>
<dbReference type="WBParaSite" id="TASK_0000444601-mRNA-1">
    <property type="protein sequence ID" value="TASK_0000444601-mRNA-1"/>
    <property type="gene ID" value="TASK_0000444601"/>
</dbReference>
<sequence>LHSISRLESMFYKYKVIGIAISSFRHFCKHPKSERVSACLFPLL</sequence>
<protein>
    <submittedName>
        <fullName evidence="1">Ovule protein</fullName>
    </submittedName>
</protein>
<reference evidence="1" key="1">
    <citation type="submission" date="2017-02" db="UniProtKB">
        <authorList>
            <consortium name="WormBaseParasite"/>
        </authorList>
    </citation>
    <scope>IDENTIFICATION</scope>
</reference>
<proteinExistence type="predicted"/>
<dbReference type="AlphaFoldDB" id="A0A0R3W3F3"/>